<dbReference type="PANTHER" id="PTHR38342">
    <property type="entry name" value="SLR5037 PROTEIN"/>
    <property type="match status" value="1"/>
</dbReference>
<name>A0A839HH59_9GAMM</name>
<dbReference type="InterPro" id="IPR005180">
    <property type="entry name" value="DUF302"/>
</dbReference>
<reference evidence="2 3" key="1">
    <citation type="journal article" date="2020" name="Arch. Microbiol.">
        <title>The genome sequence of the giant phototrophic gammaproteobacterium Thiospirillum jenense gives insight into its physiological properties and phylogenetic relationships.</title>
        <authorList>
            <person name="Imhoff J.F."/>
            <person name="Meyer T.E."/>
            <person name="Kyndt J.A."/>
        </authorList>
    </citation>
    <scope>NUCLEOTIDE SEQUENCE [LARGE SCALE GENOMIC DNA]</scope>
    <source>
        <strain evidence="2 3">DSM 216</strain>
    </source>
</reference>
<comment type="caution">
    <text evidence="2">The sequence shown here is derived from an EMBL/GenBank/DDBJ whole genome shotgun (WGS) entry which is preliminary data.</text>
</comment>
<evidence type="ECO:0000313" key="3">
    <source>
        <dbReference type="Proteomes" id="UP000548632"/>
    </source>
</evidence>
<gene>
    <name evidence="2" type="ORF">HUK38_13765</name>
</gene>
<dbReference type="Pfam" id="PF03625">
    <property type="entry name" value="DUF302"/>
    <property type="match status" value="1"/>
</dbReference>
<keyword evidence="3" id="KW-1185">Reference proteome</keyword>
<dbReference type="EMBL" id="JABVCQ010000045">
    <property type="protein sequence ID" value="MBB1127280.1"/>
    <property type="molecule type" value="Genomic_DNA"/>
</dbReference>
<dbReference type="PANTHER" id="PTHR38342:SF1">
    <property type="entry name" value="SLR5037 PROTEIN"/>
    <property type="match status" value="1"/>
</dbReference>
<dbReference type="CDD" id="cd14797">
    <property type="entry name" value="DUF302"/>
    <property type="match status" value="1"/>
</dbReference>
<feature type="domain" description="DUF302" evidence="1">
    <location>
        <begin position="6"/>
        <end position="55"/>
    </location>
</feature>
<accession>A0A839HH59</accession>
<dbReference type="SUPFAM" id="SSF103247">
    <property type="entry name" value="TT1751-like"/>
    <property type="match status" value="1"/>
</dbReference>
<proteinExistence type="predicted"/>
<evidence type="ECO:0000259" key="1">
    <source>
        <dbReference type="Pfam" id="PF03625"/>
    </source>
</evidence>
<dbReference type="AlphaFoldDB" id="A0A839HH59"/>
<protein>
    <submittedName>
        <fullName evidence="2">DUF302 domain-containing protein</fullName>
    </submittedName>
</protein>
<dbReference type="Gene3D" id="3.30.310.70">
    <property type="entry name" value="TT1751-like domain"/>
    <property type="match status" value="1"/>
</dbReference>
<sequence>MVAGHLRAYRILTACNPCLVQQALRSEPNIGLLFPCNIVVREGSSGYVTVAFLDPILAVQRIENPSITTIAVEIRHCFDRIIQTLPSNEYLYV</sequence>
<evidence type="ECO:0000313" key="2">
    <source>
        <dbReference type="EMBL" id="MBB1127280.1"/>
    </source>
</evidence>
<dbReference type="InterPro" id="IPR035923">
    <property type="entry name" value="TT1751-like_sf"/>
</dbReference>
<dbReference type="Proteomes" id="UP000548632">
    <property type="component" value="Unassembled WGS sequence"/>
</dbReference>
<organism evidence="2 3">
    <name type="scientific">Thiospirillum jenense</name>
    <dbReference type="NCBI Taxonomy" id="1653858"/>
    <lineage>
        <taxon>Bacteria</taxon>
        <taxon>Pseudomonadati</taxon>
        <taxon>Pseudomonadota</taxon>
        <taxon>Gammaproteobacteria</taxon>
        <taxon>Chromatiales</taxon>
        <taxon>Chromatiaceae</taxon>
        <taxon>Thiospirillum</taxon>
    </lineage>
</organism>